<gene>
    <name evidence="1" type="ORF">O0931_07550</name>
</gene>
<sequence>MEKRKTDLKTFLTRVKQLRGFGDMDAYKAAADFKKISENDADESISNIIKDFSDISTYDKGKSALINKIESELKKTKNSI</sequence>
<evidence type="ECO:0000313" key="1">
    <source>
        <dbReference type="EMBL" id="MCZ4223150.1"/>
    </source>
</evidence>
<reference evidence="1" key="1">
    <citation type="submission" date="2022-12" db="EMBL/GenBank/DDBJ databases">
        <title>Genome sequence of SJ11.</title>
        <authorList>
            <person name="Woo H."/>
        </authorList>
    </citation>
    <scope>NUCLEOTIDE SEQUENCE</scope>
    <source>
        <strain evidence="1">SJ11</strain>
    </source>
</reference>
<evidence type="ECO:0000313" key="2">
    <source>
        <dbReference type="Proteomes" id="UP001144341"/>
    </source>
</evidence>
<organism evidence="1 2">
    <name type="scientific">Pedobacter rhodius</name>
    <dbReference type="NCBI Taxonomy" id="3004098"/>
    <lineage>
        <taxon>Bacteria</taxon>
        <taxon>Pseudomonadati</taxon>
        <taxon>Bacteroidota</taxon>
        <taxon>Sphingobacteriia</taxon>
        <taxon>Sphingobacteriales</taxon>
        <taxon>Sphingobacteriaceae</taxon>
        <taxon>Pedobacter</taxon>
    </lineage>
</organism>
<keyword evidence="2" id="KW-1185">Reference proteome</keyword>
<comment type="caution">
    <text evidence="1">The sequence shown here is derived from an EMBL/GenBank/DDBJ whole genome shotgun (WGS) entry which is preliminary data.</text>
</comment>
<protein>
    <submittedName>
        <fullName evidence="1">Uncharacterized protein</fullName>
    </submittedName>
</protein>
<dbReference type="RefSeq" id="WP_269414950.1">
    <property type="nucleotide sequence ID" value="NZ_JAPWGL010000002.1"/>
</dbReference>
<dbReference type="Proteomes" id="UP001144341">
    <property type="component" value="Unassembled WGS sequence"/>
</dbReference>
<accession>A0ABT4KWK4</accession>
<dbReference type="EMBL" id="JAPWGL010000002">
    <property type="protein sequence ID" value="MCZ4223150.1"/>
    <property type="molecule type" value="Genomic_DNA"/>
</dbReference>
<proteinExistence type="predicted"/>
<name>A0ABT4KWK4_9SPHI</name>